<keyword evidence="2" id="KW-0812">Transmembrane</keyword>
<accession>A0A0E3ZU46</accession>
<feature type="coiled-coil region" evidence="1">
    <location>
        <begin position="35"/>
        <end position="62"/>
    </location>
</feature>
<dbReference type="GO" id="GO:0000156">
    <property type="term" value="F:phosphorelay response regulator activity"/>
    <property type="evidence" value="ECO:0007669"/>
    <property type="project" value="InterPro"/>
</dbReference>
<dbReference type="GO" id="GO:0003677">
    <property type="term" value="F:DNA binding"/>
    <property type="evidence" value="ECO:0007669"/>
    <property type="project" value="InterPro"/>
</dbReference>
<evidence type="ECO:0000259" key="3">
    <source>
        <dbReference type="PROSITE" id="PS50930"/>
    </source>
</evidence>
<sequence>MKKEKVYLYTVLALSLIVLLISLLTLNYLFSRVTNQLLDAQLESSQREIREIQRLLEGQLRNGMGKEQVAASLQKSIENTDTQTGFVCMYDTVGKEICHPDPSRIGQQIDQDNSVVRPITGSESQSFYELLNDGKAAGGLRTFSDHRRGSEIIYVQPIANTSWMLASHANLHAIRRQLDELHTQFLLAQGLAGTLMVLLSFLAVRWIGNRYQQQLEGEKNQLTDEVKSLTALNASLVSYQLKVQNEPVESSAEGPVVPTEEGGSRRRILTYWKDELVVISTDQIAYFHTEQSLTYIYCQDAKVYTSNTSLDELQKELDGDQFFRANRQFLISIRAIEKIFLYGKHQLKIAISPQPPEAILISKNKAAEFKQWLNR</sequence>
<feature type="transmembrane region" description="Helical" evidence="2">
    <location>
        <begin position="6"/>
        <end position="30"/>
    </location>
</feature>
<reference evidence="4 5" key="1">
    <citation type="journal article" date="2014" name="Curr. Microbiol.">
        <title>Spirosoma radiotolerans sp. nov., a gamma-radiation-resistant bacterium isolated from gamma ray-irradiated soil.</title>
        <authorList>
            <person name="Lee J.J."/>
            <person name="Srinivasan S."/>
            <person name="Lim S."/>
            <person name="Joe M."/>
            <person name="Im S."/>
            <person name="Bae S.I."/>
            <person name="Park K.R."/>
            <person name="Han J.H."/>
            <person name="Park S.H."/>
            <person name="Joo B.M."/>
            <person name="Park S.J."/>
            <person name="Kim M.K."/>
        </authorList>
    </citation>
    <scope>NUCLEOTIDE SEQUENCE [LARGE SCALE GENOMIC DNA]</scope>
    <source>
        <strain evidence="4 5">DG5A</strain>
    </source>
</reference>
<evidence type="ECO:0000313" key="4">
    <source>
        <dbReference type="EMBL" id="AKD54359.1"/>
    </source>
</evidence>
<keyword evidence="2" id="KW-1133">Transmembrane helix</keyword>
<proteinExistence type="predicted"/>
<keyword evidence="2" id="KW-0472">Membrane</keyword>
<dbReference type="PATRIC" id="fig|1379870.5.peg.1077"/>
<dbReference type="EMBL" id="CP010429">
    <property type="protein sequence ID" value="AKD54359.1"/>
    <property type="molecule type" value="Genomic_DNA"/>
</dbReference>
<gene>
    <name evidence="4" type="ORF">SD10_04965</name>
</gene>
<dbReference type="STRING" id="1379870.SD10_04965"/>
<dbReference type="KEGG" id="srd:SD10_04965"/>
<keyword evidence="5" id="KW-1185">Reference proteome</keyword>
<evidence type="ECO:0000313" key="5">
    <source>
        <dbReference type="Proteomes" id="UP000033054"/>
    </source>
</evidence>
<dbReference type="PROSITE" id="PS50930">
    <property type="entry name" value="HTH_LYTTR"/>
    <property type="match status" value="1"/>
</dbReference>
<name>A0A0E3ZU46_9BACT</name>
<dbReference type="PANTHER" id="PTHR37299:SF1">
    <property type="entry name" value="STAGE 0 SPORULATION PROTEIN A HOMOLOG"/>
    <property type="match status" value="1"/>
</dbReference>
<dbReference type="Proteomes" id="UP000033054">
    <property type="component" value="Chromosome"/>
</dbReference>
<protein>
    <recommendedName>
        <fullName evidence="3">HTH LytTR-type domain-containing protein</fullName>
    </recommendedName>
</protein>
<dbReference type="AlphaFoldDB" id="A0A0E3ZU46"/>
<dbReference type="Gene3D" id="2.40.50.1020">
    <property type="entry name" value="LytTr DNA-binding domain"/>
    <property type="match status" value="1"/>
</dbReference>
<feature type="domain" description="HTH LytTR-type" evidence="3">
    <location>
        <begin position="269"/>
        <end position="375"/>
    </location>
</feature>
<dbReference type="OrthoDB" id="646623at2"/>
<evidence type="ECO:0000256" key="1">
    <source>
        <dbReference type="SAM" id="Coils"/>
    </source>
</evidence>
<dbReference type="InterPro" id="IPR007492">
    <property type="entry name" value="LytTR_DNA-bd_dom"/>
</dbReference>
<evidence type="ECO:0000256" key="2">
    <source>
        <dbReference type="SAM" id="Phobius"/>
    </source>
</evidence>
<dbReference type="InterPro" id="IPR046947">
    <property type="entry name" value="LytR-like"/>
</dbReference>
<keyword evidence="1" id="KW-0175">Coiled coil</keyword>
<feature type="transmembrane region" description="Helical" evidence="2">
    <location>
        <begin position="185"/>
        <end position="207"/>
    </location>
</feature>
<dbReference type="PANTHER" id="PTHR37299">
    <property type="entry name" value="TRANSCRIPTIONAL REGULATOR-RELATED"/>
    <property type="match status" value="1"/>
</dbReference>
<dbReference type="HOGENOM" id="CLU_762514_0_0_10"/>
<organism evidence="4 5">
    <name type="scientific">Spirosoma radiotolerans</name>
    <dbReference type="NCBI Taxonomy" id="1379870"/>
    <lineage>
        <taxon>Bacteria</taxon>
        <taxon>Pseudomonadati</taxon>
        <taxon>Bacteroidota</taxon>
        <taxon>Cytophagia</taxon>
        <taxon>Cytophagales</taxon>
        <taxon>Cytophagaceae</taxon>
        <taxon>Spirosoma</taxon>
    </lineage>
</organism>
<dbReference type="RefSeq" id="WP_046375955.1">
    <property type="nucleotide sequence ID" value="NZ_CP010429.1"/>
</dbReference>
<dbReference type="SMART" id="SM00850">
    <property type="entry name" value="LytTR"/>
    <property type="match status" value="1"/>
</dbReference>
<dbReference type="Pfam" id="PF04397">
    <property type="entry name" value="LytTR"/>
    <property type="match status" value="1"/>
</dbReference>
<dbReference type="Gene3D" id="3.30.450.20">
    <property type="entry name" value="PAS domain"/>
    <property type="match status" value="1"/>
</dbReference>